<organism evidence="2">
    <name type="scientific">Salix viminalis</name>
    <name type="common">Common osier</name>
    <name type="synonym">Basket willow</name>
    <dbReference type="NCBI Taxonomy" id="40686"/>
    <lineage>
        <taxon>Eukaryota</taxon>
        <taxon>Viridiplantae</taxon>
        <taxon>Streptophyta</taxon>
        <taxon>Embryophyta</taxon>
        <taxon>Tracheophyta</taxon>
        <taxon>Spermatophyta</taxon>
        <taxon>Magnoliopsida</taxon>
        <taxon>eudicotyledons</taxon>
        <taxon>Gunneridae</taxon>
        <taxon>Pentapetalae</taxon>
        <taxon>rosids</taxon>
        <taxon>fabids</taxon>
        <taxon>Malpighiales</taxon>
        <taxon>Salicaceae</taxon>
        <taxon>Saliceae</taxon>
        <taxon>Salix</taxon>
    </lineage>
</organism>
<proteinExistence type="predicted"/>
<feature type="coiled-coil region" evidence="1">
    <location>
        <begin position="1"/>
        <end position="31"/>
    </location>
</feature>
<evidence type="ECO:0000256" key="1">
    <source>
        <dbReference type="SAM" id="Coils"/>
    </source>
</evidence>
<reference evidence="2" key="1">
    <citation type="submission" date="2019-03" db="EMBL/GenBank/DDBJ databases">
        <authorList>
            <person name="Mank J."/>
            <person name="Almeida P."/>
        </authorList>
    </citation>
    <scope>NUCLEOTIDE SEQUENCE</scope>
    <source>
        <strain evidence="2">78183</strain>
    </source>
</reference>
<protein>
    <submittedName>
        <fullName evidence="2">Uncharacterized protein</fullName>
    </submittedName>
</protein>
<name>A0A6N2KH05_SALVM</name>
<evidence type="ECO:0000313" key="2">
    <source>
        <dbReference type="EMBL" id="VFU27506.1"/>
    </source>
</evidence>
<dbReference type="AlphaFoldDB" id="A0A6N2KH05"/>
<keyword evidence="1" id="KW-0175">Coiled coil</keyword>
<sequence>MEKLTALQDEFENVKTRLEVEREKALRLEKKILHLCLPCHFPLVNATEFSLPRHLVPCPELPLVSFQHSLPNYQILHCFVPMLDPLT</sequence>
<accession>A0A6N2KH05</accession>
<gene>
    <name evidence="2" type="ORF">SVIM_LOCUS83101</name>
</gene>
<dbReference type="EMBL" id="CAADRP010000369">
    <property type="protein sequence ID" value="VFU27506.1"/>
    <property type="molecule type" value="Genomic_DNA"/>
</dbReference>